<evidence type="ECO:0000256" key="3">
    <source>
        <dbReference type="SAM" id="MobiDB-lite"/>
    </source>
</evidence>
<keyword evidence="2" id="KW-0503">Monooxygenase</keyword>
<dbReference type="PRINTS" id="PR00385">
    <property type="entry name" value="P450"/>
</dbReference>
<evidence type="ECO:0000313" key="4">
    <source>
        <dbReference type="EMBL" id="GAA3518675.1"/>
    </source>
</evidence>
<dbReference type="Gene3D" id="1.10.630.10">
    <property type="entry name" value="Cytochrome P450"/>
    <property type="match status" value="1"/>
</dbReference>
<dbReference type="SUPFAM" id="SSF48264">
    <property type="entry name" value="Cytochrome P450"/>
    <property type="match status" value="1"/>
</dbReference>
<dbReference type="InterPro" id="IPR002397">
    <property type="entry name" value="Cyt_P450_B"/>
</dbReference>
<keyword evidence="2" id="KW-0349">Heme</keyword>
<dbReference type="Proteomes" id="UP001500301">
    <property type="component" value="Unassembled WGS sequence"/>
</dbReference>
<dbReference type="PANTHER" id="PTHR46696">
    <property type="entry name" value="P450, PUTATIVE (EUROFUNG)-RELATED"/>
    <property type="match status" value="1"/>
</dbReference>
<gene>
    <name evidence="4" type="ORF">GCM10022263_03010</name>
</gene>
<sequence>MATPEPDNNRHETATSRHGRRTGIELNNRGDPPMNQQQLTYSPFDPAVIEDPYPVYRELRENAPLFWSPAASTWVLSRYDDVSAALLDPETYSSASGIFPTPPGVDMTELFLPMLIMSDPPRHTQLRRLISKAFTPRRIAGLETRIQALVDDLLDQAPDTGTWDFVSGFAGPLPAIVIADMLGVPRNDRDRFRTWSTTLIQSSPIRGEFGPGLDAASALYEYFAAFLAERRAHPQDDLMTALVHAEVDGAYLSEEELLGFCLLLLVAGHETTTNLLSNSAVILAQHPESRRQLADHPHLVPAAVEELLRYDSPVQGLARTLTRQVDLHGQRMKTGDTVLLLFGSANRDDHAFPAPDNFDINRRPERQIAFGRGIHFCLGAALARLEAQIALQALLARRRDWDVDLNSAVRLRSGPIRGYVSLPVQWASAAPPSSK</sequence>
<comment type="caution">
    <text evidence="4">The sequence shown here is derived from an EMBL/GenBank/DDBJ whole genome shotgun (WGS) entry which is preliminary data.</text>
</comment>
<dbReference type="InterPro" id="IPR001128">
    <property type="entry name" value="Cyt_P450"/>
</dbReference>
<evidence type="ECO:0000313" key="5">
    <source>
        <dbReference type="Proteomes" id="UP001500301"/>
    </source>
</evidence>
<dbReference type="InterPro" id="IPR036396">
    <property type="entry name" value="Cyt_P450_sf"/>
</dbReference>
<protein>
    <submittedName>
        <fullName evidence="4">Cytochrome P450</fullName>
    </submittedName>
</protein>
<organism evidence="4 5">
    <name type="scientific">Nocardioides daeguensis</name>
    <dbReference type="NCBI Taxonomy" id="908359"/>
    <lineage>
        <taxon>Bacteria</taxon>
        <taxon>Bacillati</taxon>
        <taxon>Actinomycetota</taxon>
        <taxon>Actinomycetes</taxon>
        <taxon>Propionibacteriales</taxon>
        <taxon>Nocardioidaceae</taxon>
        <taxon>Nocardioides</taxon>
    </lineage>
</organism>
<comment type="similarity">
    <text evidence="1 2">Belongs to the cytochrome P450 family.</text>
</comment>
<dbReference type="CDD" id="cd11078">
    <property type="entry name" value="CYP130-like"/>
    <property type="match status" value="1"/>
</dbReference>
<dbReference type="Pfam" id="PF00067">
    <property type="entry name" value="p450"/>
    <property type="match status" value="1"/>
</dbReference>
<dbReference type="PANTHER" id="PTHR46696:SF4">
    <property type="entry name" value="BIOTIN BIOSYNTHESIS CYTOCHROME P450"/>
    <property type="match status" value="1"/>
</dbReference>
<dbReference type="PRINTS" id="PR00359">
    <property type="entry name" value="BP450"/>
</dbReference>
<proteinExistence type="inferred from homology"/>
<reference evidence="5" key="1">
    <citation type="journal article" date="2019" name="Int. J. Syst. Evol. Microbiol.">
        <title>The Global Catalogue of Microorganisms (GCM) 10K type strain sequencing project: providing services to taxonomists for standard genome sequencing and annotation.</title>
        <authorList>
            <consortium name="The Broad Institute Genomics Platform"/>
            <consortium name="The Broad Institute Genome Sequencing Center for Infectious Disease"/>
            <person name="Wu L."/>
            <person name="Ma J."/>
        </authorList>
    </citation>
    <scope>NUCLEOTIDE SEQUENCE [LARGE SCALE GENOMIC DNA]</scope>
    <source>
        <strain evidence="5">JCM 17460</strain>
    </source>
</reference>
<name>A0ABP6UUY2_9ACTN</name>
<keyword evidence="5" id="KW-1185">Reference proteome</keyword>
<dbReference type="PROSITE" id="PS00086">
    <property type="entry name" value="CYTOCHROME_P450"/>
    <property type="match status" value="1"/>
</dbReference>
<feature type="region of interest" description="Disordered" evidence="3">
    <location>
        <begin position="1"/>
        <end position="38"/>
    </location>
</feature>
<accession>A0ABP6UUY2</accession>
<keyword evidence="2" id="KW-0408">Iron</keyword>
<keyword evidence="2" id="KW-0560">Oxidoreductase</keyword>
<keyword evidence="2" id="KW-0479">Metal-binding</keyword>
<evidence type="ECO:0000256" key="2">
    <source>
        <dbReference type="RuleBase" id="RU000461"/>
    </source>
</evidence>
<evidence type="ECO:0000256" key="1">
    <source>
        <dbReference type="ARBA" id="ARBA00010617"/>
    </source>
</evidence>
<dbReference type="InterPro" id="IPR017972">
    <property type="entry name" value="Cyt_P450_CS"/>
</dbReference>
<dbReference type="EMBL" id="BAABBB010000003">
    <property type="protein sequence ID" value="GAA3518675.1"/>
    <property type="molecule type" value="Genomic_DNA"/>
</dbReference>